<evidence type="ECO:0000313" key="2">
    <source>
        <dbReference type="EMBL" id="KAF1828857.1"/>
    </source>
</evidence>
<feature type="chain" id="PRO_5025646704" evidence="1">
    <location>
        <begin position="23"/>
        <end position="173"/>
    </location>
</feature>
<sequence length="173" mass="19441">MRFPIFLYSSTNLLLLAAAAIGDQSLSEALKNFNFGDGLEYLAGDGVLRSFNAARDSIIDYVQLSEDQIEEYLELLGKPGIRAGVDGRDVTSDAQLWAVPDEILPREPTVRISDAKKPRALYGNQKRAECDHGHTCDEHDDCYQWNCRRCVRDPPFGCPSFCPITKPRCAWNR</sequence>
<dbReference type="AlphaFoldDB" id="A0A6A5K2Q9"/>
<dbReference type="EMBL" id="ML975490">
    <property type="protein sequence ID" value="KAF1828857.1"/>
    <property type="molecule type" value="Genomic_DNA"/>
</dbReference>
<evidence type="ECO:0000256" key="1">
    <source>
        <dbReference type="SAM" id="SignalP"/>
    </source>
</evidence>
<dbReference type="OrthoDB" id="3660917at2759"/>
<organism evidence="2 3">
    <name type="scientific">Decorospora gaudefroyi</name>
    <dbReference type="NCBI Taxonomy" id="184978"/>
    <lineage>
        <taxon>Eukaryota</taxon>
        <taxon>Fungi</taxon>
        <taxon>Dikarya</taxon>
        <taxon>Ascomycota</taxon>
        <taxon>Pezizomycotina</taxon>
        <taxon>Dothideomycetes</taxon>
        <taxon>Pleosporomycetidae</taxon>
        <taxon>Pleosporales</taxon>
        <taxon>Pleosporineae</taxon>
        <taxon>Pleosporaceae</taxon>
        <taxon>Decorospora</taxon>
    </lineage>
</organism>
<evidence type="ECO:0000313" key="3">
    <source>
        <dbReference type="Proteomes" id="UP000800040"/>
    </source>
</evidence>
<gene>
    <name evidence="2" type="ORF">BDW02DRAFT_584170</name>
</gene>
<keyword evidence="3" id="KW-1185">Reference proteome</keyword>
<accession>A0A6A5K2Q9</accession>
<keyword evidence="1" id="KW-0732">Signal</keyword>
<proteinExistence type="predicted"/>
<feature type="signal peptide" evidence="1">
    <location>
        <begin position="1"/>
        <end position="22"/>
    </location>
</feature>
<name>A0A6A5K2Q9_9PLEO</name>
<dbReference type="Proteomes" id="UP000800040">
    <property type="component" value="Unassembled WGS sequence"/>
</dbReference>
<protein>
    <submittedName>
        <fullName evidence="2">Uncharacterized protein</fullName>
    </submittedName>
</protein>
<reference evidence="2" key="1">
    <citation type="submission" date="2020-01" db="EMBL/GenBank/DDBJ databases">
        <authorList>
            <consortium name="DOE Joint Genome Institute"/>
            <person name="Haridas S."/>
            <person name="Albert R."/>
            <person name="Binder M."/>
            <person name="Bloem J."/>
            <person name="Labutti K."/>
            <person name="Salamov A."/>
            <person name="Andreopoulos B."/>
            <person name="Baker S.E."/>
            <person name="Barry K."/>
            <person name="Bills G."/>
            <person name="Bluhm B.H."/>
            <person name="Cannon C."/>
            <person name="Castanera R."/>
            <person name="Culley D.E."/>
            <person name="Daum C."/>
            <person name="Ezra D."/>
            <person name="Gonzalez J.B."/>
            <person name="Henrissat B."/>
            <person name="Kuo A."/>
            <person name="Liang C."/>
            <person name="Lipzen A."/>
            <person name="Lutzoni F."/>
            <person name="Magnuson J."/>
            <person name="Mondo S."/>
            <person name="Nolan M."/>
            <person name="Ohm R."/>
            <person name="Pangilinan J."/>
            <person name="Park H.-J."/>
            <person name="Ramirez L."/>
            <person name="Alfaro M."/>
            <person name="Sun H."/>
            <person name="Tritt A."/>
            <person name="Yoshinaga Y."/>
            <person name="Zwiers L.-H."/>
            <person name="Turgeon B.G."/>
            <person name="Goodwin S.B."/>
            <person name="Spatafora J.W."/>
            <person name="Crous P.W."/>
            <person name="Grigoriev I.V."/>
        </authorList>
    </citation>
    <scope>NUCLEOTIDE SEQUENCE</scope>
    <source>
        <strain evidence="2">P77</strain>
    </source>
</reference>